<dbReference type="EC" id="4.-.-.-" evidence="3"/>
<evidence type="ECO:0000256" key="1">
    <source>
        <dbReference type="ARBA" id="ARBA00010681"/>
    </source>
</evidence>
<dbReference type="eggNOG" id="ENOG5032RHX">
    <property type="taxonomic scope" value="Bacteria"/>
</dbReference>
<dbReference type="STRING" id="41431.PCC8801_1382"/>
<comment type="function">
    <text evidence="3">Covalently attaches a chromophore to Cys residue(s) of phycobiliproteins.</text>
</comment>
<sequence>MTIQEFLELCVGNWFSQRSSYHFEKQQAESHKSELTIEWLDSDHPQVIAWCQHYQIDSTSAIGGKKISWNNSLDWGQPKQIGSTIIVVIPDPNMPQMGQILRGTNNQNPPIVGRYSLGSDRALTLQLEENNHCLEERLWFASDNLRLRTSLIKSPHGFSQTAFYSEIRKLPPKEVA</sequence>
<keyword evidence="5" id="KW-1185">Reference proteome</keyword>
<dbReference type="Pfam" id="PF09367">
    <property type="entry name" value="CpeS"/>
    <property type="match status" value="1"/>
</dbReference>
<gene>
    <name evidence="3" type="primary">cpcS</name>
    <name evidence="4" type="ordered locus">PCC8801_1382</name>
</gene>
<organism evidence="4 5">
    <name type="scientific">Rippkaea orientalis (strain PCC 8801 / RF-1)</name>
    <name type="common">Cyanothece sp. (strain PCC 8801)</name>
    <dbReference type="NCBI Taxonomy" id="41431"/>
    <lineage>
        <taxon>Bacteria</taxon>
        <taxon>Bacillati</taxon>
        <taxon>Cyanobacteriota</taxon>
        <taxon>Cyanophyceae</taxon>
        <taxon>Oscillatoriophycideae</taxon>
        <taxon>Chroococcales</taxon>
        <taxon>Aphanothecaceae</taxon>
        <taxon>Rippkaea</taxon>
        <taxon>Rippkaea orientalis</taxon>
    </lineage>
</organism>
<reference evidence="5" key="1">
    <citation type="journal article" date="2011" name="MBio">
        <title>Novel metabolic attributes of the genus Cyanothece, comprising a group of unicellular nitrogen-fixing Cyanobacteria.</title>
        <authorList>
            <person name="Bandyopadhyay A."/>
            <person name="Elvitigala T."/>
            <person name="Welsh E."/>
            <person name="Stockel J."/>
            <person name="Liberton M."/>
            <person name="Min H."/>
            <person name="Sherman L.A."/>
            <person name="Pakrasi H.B."/>
        </authorList>
    </citation>
    <scope>NUCLEOTIDE SEQUENCE [LARGE SCALE GENOMIC DNA]</scope>
    <source>
        <strain evidence="5">PCC 8801</strain>
    </source>
</reference>
<dbReference type="HAMAP" id="MF_01459">
    <property type="entry name" value="Chrphore_lyase_CpxS"/>
    <property type="match status" value="1"/>
</dbReference>
<dbReference type="RefSeq" id="WP_012594716.1">
    <property type="nucleotide sequence ID" value="NC_011726.1"/>
</dbReference>
<evidence type="ECO:0000313" key="5">
    <source>
        <dbReference type="Proteomes" id="UP000008204"/>
    </source>
</evidence>
<dbReference type="CDD" id="cd16339">
    <property type="entry name" value="CpcS"/>
    <property type="match status" value="1"/>
</dbReference>
<accession>B7K4H7</accession>
<evidence type="ECO:0000256" key="3">
    <source>
        <dbReference type="HAMAP-Rule" id="MF_01459"/>
    </source>
</evidence>
<dbReference type="KEGG" id="cyp:PCC8801_1382"/>
<dbReference type="Gene3D" id="2.40.128.20">
    <property type="match status" value="1"/>
</dbReference>
<name>B7K4H7_RIPO1</name>
<evidence type="ECO:0000256" key="2">
    <source>
        <dbReference type="ARBA" id="ARBA00023239"/>
    </source>
</evidence>
<dbReference type="EMBL" id="CP001287">
    <property type="protein sequence ID" value="ACK65442.1"/>
    <property type="molecule type" value="Genomic_DNA"/>
</dbReference>
<evidence type="ECO:0000313" key="4">
    <source>
        <dbReference type="EMBL" id="ACK65442.1"/>
    </source>
</evidence>
<keyword evidence="2 3" id="KW-0456">Lyase</keyword>
<dbReference type="HOGENOM" id="CLU_096258_0_0_3"/>
<protein>
    <recommendedName>
        <fullName evidence="3">Chromophore lyase CpcS/CpeS</fullName>
        <ecNumber evidence="3">4.-.-.-</ecNumber>
    </recommendedName>
</protein>
<dbReference type="GO" id="GO:0017006">
    <property type="term" value="P:protein-tetrapyrrole linkage"/>
    <property type="evidence" value="ECO:0007669"/>
    <property type="project" value="UniProtKB-UniRule"/>
</dbReference>
<dbReference type="Proteomes" id="UP000008204">
    <property type="component" value="Chromosome"/>
</dbReference>
<dbReference type="InterPro" id="IPR018536">
    <property type="entry name" value="CpcS/CpeS"/>
</dbReference>
<dbReference type="AlphaFoldDB" id="B7K4H7"/>
<comment type="similarity">
    <text evidence="1 3">Belongs to the CpcS/CpeS biliprotein lyase family.</text>
</comment>
<dbReference type="OrthoDB" id="554080at2"/>
<dbReference type="InterPro" id="IPR012674">
    <property type="entry name" value="Calycin"/>
</dbReference>
<dbReference type="GO" id="GO:0016829">
    <property type="term" value="F:lyase activity"/>
    <property type="evidence" value="ECO:0007669"/>
    <property type="project" value="UniProtKB-KW"/>
</dbReference>
<proteinExistence type="inferred from homology"/>